<dbReference type="OrthoDB" id="4380844at2"/>
<evidence type="ECO:0000313" key="2">
    <source>
        <dbReference type="EMBL" id="KAA8885631.1"/>
    </source>
</evidence>
<dbReference type="EMBL" id="VXLC01000015">
    <property type="protein sequence ID" value="KAA8885631.1"/>
    <property type="molecule type" value="Genomic_DNA"/>
</dbReference>
<sequence>MSFFIERGKHRAGLRVAGALAAAVAASMFVPTSAAAAPTDVTATVTTLGWRITATVTNNSRYNVDCLFTGYHDPGGPGTADPLFAITLQPQAWTTASNSVSGDVGVVPPGGYHTWWKCEKPYVAPPPGVFYLPPAPWGTAPMVTRPTAEPSPITLPNCPPPGPVTPCVPRFHPPR</sequence>
<keyword evidence="1" id="KW-0732">Signal</keyword>
<evidence type="ECO:0000256" key="1">
    <source>
        <dbReference type="SAM" id="SignalP"/>
    </source>
</evidence>
<dbReference type="RefSeq" id="WP_150405189.1">
    <property type="nucleotide sequence ID" value="NZ_JBHJYQ010000011.1"/>
</dbReference>
<evidence type="ECO:0000313" key="3">
    <source>
        <dbReference type="Proteomes" id="UP000323876"/>
    </source>
</evidence>
<reference evidence="2 3" key="1">
    <citation type="submission" date="2019-09" db="EMBL/GenBank/DDBJ databases">
        <authorList>
            <person name="Wang X."/>
        </authorList>
    </citation>
    <scope>NUCLEOTIDE SEQUENCE [LARGE SCALE GENOMIC DNA]</scope>
    <source>
        <strain evidence="2 3">CICC 11023</strain>
    </source>
</reference>
<protein>
    <recommendedName>
        <fullName evidence="4">Secreted protein</fullName>
    </recommendedName>
</protein>
<feature type="chain" id="PRO_5024435822" description="Secreted protein" evidence="1">
    <location>
        <begin position="37"/>
        <end position="175"/>
    </location>
</feature>
<comment type="caution">
    <text evidence="2">The sequence shown here is derived from an EMBL/GenBank/DDBJ whole genome shotgun (WGS) entry which is preliminary data.</text>
</comment>
<proteinExistence type="predicted"/>
<organism evidence="2 3">
    <name type="scientific">Nocardia colli</name>
    <dbReference type="NCBI Taxonomy" id="2545717"/>
    <lineage>
        <taxon>Bacteria</taxon>
        <taxon>Bacillati</taxon>
        <taxon>Actinomycetota</taxon>
        <taxon>Actinomycetes</taxon>
        <taxon>Mycobacteriales</taxon>
        <taxon>Nocardiaceae</taxon>
        <taxon>Nocardia</taxon>
    </lineage>
</organism>
<keyword evidence="3" id="KW-1185">Reference proteome</keyword>
<name>A0A5N0EDZ0_9NOCA</name>
<dbReference type="Proteomes" id="UP000323876">
    <property type="component" value="Unassembled WGS sequence"/>
</dbReference>
<evidence type="ECO:0008006" key="4">
    <source>
        <dbReference type="Google" id="ProtNLM"/>
    </source>
</evidence>
<gene>
    <name evidence="2" type="ORF">F3087_28790</name>
</gene>
<dbReference type="AlphaFoldDB" id="A0A5N0EDZ0"/>
<feature type="signal peptide" evidence="1">
    <location>
        <begin position="1"/>
        <end position="36"/>
    </location>
</feature>
<accession>A0A5N0EDZ0</accession>